<dbReference type="AlphaFoldDB" id="A0AAE9WUK2"/>
<name>A0AAE9WUK2_PLAYO</name>
<sequence>MISSLLRRPIIVDIINKRSFTTTNNILNTYDRDNIEANKRGINTEQPDIYEKYEVLKEIKTKESLKKSLKKFREIVKRETSKKGYNSYYGWPPRNRIKVVDDEKVIRKKSVKMLSQNVMLKCYVKMLSQNVRLNSFVVIFRGYIMFALIMHVNKKSEFIIYLFFFHFFFLFPTKLITIKQ</sequence>
<keyword evidence="1" id="KW-0812">Transmembrane</keyword>
<evidence type="ECO:0000313" key="2">
    <source>
        <dbReference type="EMBL" id="WBY60280.1"/>
    </source>
</evidence>
<reference evidence="2" key="1">
    <citation type="submission" date="2023-01" db="EMBL/GenBank/DDBJ databases">
        <title>Long-Read Genome Assembly and Gene Model Annotations for the Rodent Malaria Parasite Plasmodium yoelii 17XNL.</title>
        <authorList>
            <person name="Mitchell G.J."/>
            <person name="Sebastian A."/>
            <person name="Albert I."/>
            <person name="Lindner S.E."/>
        </authorList>
    </citation>
    <scope>NUCLEOTIDE SEQUENCE</scope>
    <source>
        <strain evidence="2">17XNL clone 1.1</strain>
    </source>
</reference>
<feature type="transmembrane region" description="Helical" evidence="1">
    <location>
        <begin position="158"/>
        <end position="177"/>
    </location>
</feature>
<gene>
    <name evidence="2" type="ORF">Py17XNL_001303395</name>
</gene>
<organism evidence="2 3">
    <name type="scientific">Plasmodium yoelii yoelii</name>
    <dbReference type="NCBI Taxonomy" id="73239"/>
    <lineage>
        <taxon>Eukaryota</taxon>
        <taxon>Sar</taxon>
        <taxon>Alveolata</taxon>
        <taxon>Apicomplexa</taxon>
        <taxon>Aconoidasida</taxon>
        <taxon>Haemosporida</taxon>
        <taxon>Plasmodiidae</taxon>
        <taxon>Plasmodium</taxon>
        <taxon>Plasmodium (Vinckeia)</taxon>
    </lineage>
</organism>
<protein>
    <submittedName>
        <fullName evidence="2">WPP motif-containing protein</fullName>
    </submittedName>
</protein>
<keyword evidence="1" id="KW-0472">Membrane</keyword>
<dbReference type="EMBL" id="CP115537">
    <property type="protein sequence ID" value="WBY60280.1"/>
    <property type="molecule type" value="Genomic_DNA"/>
</dbReference>
<proteinExistence type="predicted"/>
<accession>A0AAE9WUK2</accession>
<feature type="transmembrane region" description="Helical" evidence="1">
    <location>
        <begin position="133"/>
        <end position="152"/>
    </location>
</feature>
<dbReference type="Proteomes" id="UP001054126">
    <property type="component" value="Chromosome 13"/>
</dbReference>
<keyword evidence="1" id="KW-1133">Transmembrane helix</keyword>
<evidence type="ECO:0000256" key="1">
    <source>
        <dbReference type="SAM" id="Phobius"/>
    </source>
</evidence>
<evidence type="ECO:0000313" key="3">
    <source>
        <dbReference type="Proteomes" id="UP001054126"/>
    </source>
</evidence>